<accession>A0A956M3H1</accession>
<dbReference type="InterPro" id="IPR002197">
    <property type="entry name" value="HTH_Fis"/>
</dbReference>
<evidence type="ECO:0000313" key="3">
    <source>
        <dbReference type="EMBL" id="MCA9729427.1"/>
    </source>
</evidence>
<gene>
    <name evidence="3" type="ORF">KC729_17195</name>
</gene>
<feature type="domain" description="DNA binding HTH" evidence="2">
    <location>
        <begin position="13"/>
        <end position="53"/>
    </location>
</feature>
<dbReference type="Proteomes" id="UP000697710">
    <property type="component" value="Unassembled WGS sequence"/>
</dbReference>
<comment type="caution">
    <text evidence="3">The sequence shown here is derived from an EMBL/GenBank/DDBJ whole genome shotgun (WGS) entry which is preliminary data.</text>
</comment>
<dbReference type="AlphaFoldDB" id="A0A956M3H1"/>
<reference evidence="3" key="2">
    <citation type="journal article" date="2021" name="Microbiome">
        <title>Successional dynamics and alternative stable states in a saline activated sludge microbial community over 9 years.</title>
        <authorList>
            <person name="Wang Y."/>
            <person name="Ye J."/>
            <person name="Ju F."/>
            <person name="Liu L."/>
            <person name="Boyd J.A."/>
            <person name="Deng Y."/>
            <person name="Parks D.H."/>
            <person name="Jiang X."/>
            <person name="Yin X."/>
            <person name="Woodcroft B.J."/>
            <person name="Tyson G.W."/>
            <person name="Hugenholtz P."/>
            <person name="Polz M.F."/>
            <person name="Zhang T."/>
        </authorList>
    </citation>
    <scope>NUCLEOTIDE SEQUENCE</scope>
    <source>
        <strain evidence="3">HKST-UBA01</strain>
    </source>
</reference>
<evidence type="ECO:0000259" key="2">
    <source>
        <dbReference type="Pfam" id="PF02954"/>
    </source>
</evidence>
<proteinExistence type="predicted"/>
<dbReference type="GO" id="GO:0043565">
    <property type="term" value="F:sequence-specific DNA binding"/>
    <property type="evidence" value="ECO:0007669"/>
    <property type="project" value="InterPro"/>
</dbReference>
<dbReference type="Pfam" id="PF02954">
    <property type="entry name" value="HTH_8"/>
    <property type="match status" value="1"/>
</dbReference>
<dbReference type="InterPro" id="IPR009057">
    <property type="entry name" value="Homeodomain-like_sf"/>
</dbReference>
<evidence type="ECO:0000256" key="1">
    <source>
        <dbReference type="SAM" id="MobiDB-lite"/>
    </source>
</evidence>
<organism evidence="3 4">
    <name type="scientific">Eiseniibacteriota bacterium</name>
    <dbReference type="NCBI Taxonomy" id="2212470"/>
    <lineage>
        <taxon>Bacteria</taxon>
        <taxon>Candidatus Eiseniibacteriota</taxon>
    </lineage>
</organism>
<evidence type="ECO:0000313" key="4">
    <source>
        <dbReference type="Proteomes" id="UP000697710"/>
    </source>
</evidence>
<sequence>APEAVSGNLPQLLEDIERRVVLESLSRHGGNQSAAARRLGLTESGLRYKLKRWQDGEDAEAGPSAEGGSDA</sequence>
<feature type="region of interest" description="Disordered" evidence="1">
    <location>
        <begin position="52"/>
        <end position="71"/>
    </location>
</feature>
<feature type="non-terminal residue" evidence="3">
    <location>
        <position position="1"/>
    </location>
</feature>
<dbReference type="Gene3D" id="1.10.10.60">
    <property type="entry name" value="Homeodomain-like"/>
    <property type="match status" value="1"/>
</dbReference>
<dbReference type="SUPFAM" id="SSF46689">
    <property type="entry name" value="Homeodomain-like"/>
    <property type="match status" value="1"/>
</dbReference>
<dbReference type="PRINTS" id="PR01590">
    <property type="entry name" value="HTHFIS"/>
</dbReference>
<name>A0A956M3H1_UNCEI</name>
<protein>
    <submittedName>
        <fullName evidence="3">Helix-turn-helix domain-containing protein</fullName>
    </submittedName>
</protein>
<dbReference type="EMBL" id="JAGQHR010000689">
    <property type="protein sequence ID" value="MCA9729427.1"/>
    <property type="molecule type" value="Genomic_DNA"/>
</dbReference>
<reference evidence="3" key="1">
    <citation type="submission" date="2020-04" db="EMBL/GenBank/DDBJ databases">
        <authorList>
            <person name="Zhang T."/>
        </authorList>
    </citation>
    <scope>NUCLEOTIDE SEQUENCE</scope>
    <source>
        <strain evidence="3">HKST-UBA01</strain>
    </source>
</reference>